<organism evidence="1 2">
    <name type="scientific">Merluccius polli</name>
    <name type="common">Benguela hake</name>
    <name type="synonym">Merluccius cadenati</name>
    <dbReference type="NCBI Taxonomy" id="89951"/>
    <lineage>
        <taxon>Eukaryota</taxon>
        <taxon>Metazoa</taxon>
        <taxon>Chordata</taxon>
        <taxon>Craniata</taxon>
        <taxon>Vertebrata</taxon>
        <taxon>Euteleostomi</taxon>
        <taxon>Actinopterygii</taxon>
        <taxon>Neopterygii</taxon>
        <taxon>Teleostei</taxon>
        <taxon>Neoteleostei</taxon>
        <taxon>Acanthomorphata</taxon>
        <taxon>Zeiogadaria</taxon>
        <taxon>Gadariae</taxon>
        <taxon>Gadiformes</taxon>
        <taxon>Gadoidei</taxon>
        <taxon>Merlucciidae</taxon>
        <taxon>Merluccius</taxon>
    </lineage>
</organism>
<dbReference type="InterPro" id="IPR043502">
    <property type="entry name" value="DNA/RNA_pol_sf"/>
</dbReference>
<name>A0AA47N699_MERPO</name>
<proteinExistence type="predicted"/>
<evidence type="ECO:0000313" key="1">
    <source>
        <dbReference type="EMBL" id="KAK0153203.1"/>
    </source>
</evidence>
<reference evidence="1" key="1">
    <citation type="journal article" date="2023" name="Front. Mar. Sci.">
        <title>A new Merluccius polli reference genome to investigate the effects of global change in West African waters.</title>
        <authorList>
            <person name="Mateo J.L."/>
            <person name="Blanco-Fernandez C."/>
            <person name="Garcia-Vazquez E."/>
            <person name="Machado-Schiaffino G."/>
        </authorList>
    </citation>
    <scope>NUCLEOTIDE SEQUENCE</scope>
    <source>
        <strain evidence="1">C29</strain>
        <tissue evidence="1">Fin</tissue>
    </source>
</reference>
<dbReference type="SUPFAM" id="SSF56672">
    <property type="entry name" value="DNA/RNA polymerases"/>
    <property type="match status" value="1"/>
</dbReference>
<evidence type="ECO:0008006" key="3">
    <source>
        <dbReference type="Google" id="ProtNLM"/>
    </source>
</evidence>
<protein>
    <recommendedName>
        <fullName evidence="3">Peptidase aspartic putative domain-containing protein</fullName>
    </recommendedName>
</protein>
<accession>A0AA47N699</accession>
<keyword evidence="2" id="KW-1185">Reference proteome</keyword>
<dbReference type="PANTHER" id="PTHR47331:SF3">
    <property type="match status" value="1"/>
</dbReference>
<dbReference type="PANTHER" id="PTHR47331">
    <property type="entry name" value="PHD-TYPE DOMAIN-CONTAINING PROTEIN"/>
    <property type="match status" value="1"/>
</dbReference>
<evidence type="ECO:0000313" key="2">
    <source>
        <dbReference type="Proteomes" id="UP001174136"/>
    </source>
</evidence>
<gene>
    <name evidence="1" type="ORF">N1851_005109</name>
</gene>
<dbReference type="Proteomes" id="UP001174136">
    <property type="component" value="Unassembled WGS sequence"/>
</dbReference>
<comment type="caution">
    <text evidence="1">The sequence shown here is derived from an EMBL/GenBank/DDBJ whole genome shotgun (WGS) entry which is preliminary data.</text>
</comment>
<sequence length="740" mass="83970">MEQTQQRPKFNDLVRFVEKQSKIMQDPVFGDIQDVRREAKVRAPTVNLPYGKSASKQSFVTAVSPVTTNAVANNNVKENRINQSRNVTLSNENDAFSKPCVYCKREHAMERCETMSKLPHKEKVEFLKKNGFCFACLIKGHLSKTCKKRLTCRSCDKKHPTLLHFENWPQDGAIDTKTPAVATNNTSCGTAIEANSVTVTRPPTDQTEAGNTDHKLAIVPVRVKATKGSHSIETYAFLDTGSSATFCTEKLMEELSVSGRKTEIMLQTMCYEKPVKTFKLCGLEVGSLEGNEFIELPEVFTQQAIPVSDQNIPREEDLKQWPYLNEVKLNSIKADVSLLIGVNIPKAMEPLKVINSQDNGPYAVLTHLGWIVNGPLGISSHVDKHGRQQVTTNRISVARLEDLLIQQYNQDFPELTYEEKAEHSFEDKRFLQIMKESLKKRDGHYEIRLPFRKDELSMPNNRQMAEQRAYSLKKRLEKDEDFKNDYMCFMNDVLAKGHAEMVPEEQLHRTDGRLWYIPHHGVYHKRKKTIRVVFDCTSSYRGTSLNTELLQGPDLTNTLLGVLLKFRQEPVAVMGDIEGMFHQVKIPETDVDFLRFLWWPGGDTTQALREFRMTVRLFGAVSSPSCANFAIKQTAEDNEGKADSSALNTIRHNFYVDDCVKSVPDESQAISLVQNIKKICATGGFKLTKWTSNSRSVLASLPVEERAKEVKNIDLEKDKLPVERALGMRWDIEHSSLTSL</sequence>
<dbReference type="CDD" id="cd01644">
    <property type="entry name" value="RT_pepA17"/>
    <property type="match status" value="1"/>
</dbReference>
<dbReference type="AlphaFoldDB" id="A0AA47N699"/>
<dbReference type="EMBL" id="JAOPHQ010000860">
    <property type="protein sequence ID" value="KAK0153203.1"/>
    <property type="molecule type" value="Genomic_DNA"/>
</dbReference>